<accession>A0A6J7H3C9</accession>
<dbReference type="PANTHER" id="PTHR35601">
    <property type="entry name" value="TOXIN RELE"/>
    <property type="match status" value="1"/>
</dbReference>
<dbReference type="Gene3D" id="3.30.2310.20">
    <property type="entry name" value="RelE-like"/>
    <property type="match status" value="1"/>
</dbReference>
<dbReference type="InterPro" id="IPR007712">
    <property type="entry name" value="RelE/ParE_toxin"/>
</dbReference>
<evidence type="ECO:0000256" key="1">
    <source>
        <dbReference type="ARBA" id="ARBA00022649"/>
    </source>
</evidence>
<reference evidence="2" key="1">
    <citation type="submission" date="2020-05" db="EMBL/GenBank/DDBJ databases">
        <authorList>
            <person name="Chiriac C."/>
            <person name="Salcher M."/>
            <person name="Ghai R."/>
            <person name="Kavagutti S V."/>
        </authorList>
    </citation>
    <scope>NUCLEOTIDE SEQUENCE</scope>
</reference>
<dbReference type="AlphaFoldDB" id="A0A6J7H3C9"/>
<keyword evidence="1" id="KW-1277">Toxin-antitoxin system</keyword>
<proteinExistence type="predicted"/>
<dbReference type="PANTHER" id="PTHR35601:SF1">
    <property type="entry name" value="TOXIN RELE"/>
    <property type="match status" value="1"/>
</dbReference>
<dbReference type="Pfam" id="PF05016">
    <property type="entry name" value="ParE_toxin"/>
    <property type="match status" value="1"/>
</dbReference>
<name>A0A6J7H3C9_9ZZZZ</name>
<dbReference type="SUPFAM" id="SSF143011">
    <property type="entry name" value="RelE-like"/>
    <property type="match status" value="1"/>
</dbReference>
<sequence>MHYQVIVSARAVRDLERIPPRIVPAIIEFIYGDLAKAPLRVGKPLMRELNGYLGARRGSYRVLFEINGETINIARIAHRADVYR</sequence>
<evidence type="ECO:0000313" key="2">
    <source>
        <dbReference type="EMBL" id="CAB4914342.1"/>
    </source>
</evidence>
<organism evidence="2">
    <name type="scientific">freshwater metagenome</name>
    <dbReference type="NCBI Taxonomy" id="449393"/>
    <lineage>
        <taxon>unclassified sequences</taxon>
        <taxon>metagenomes</taxon>
        <taxon>ecological metagenomes</taxon>
    </lineage>
</organism>
<dbReference type="InterPro" id="IPR035093">
    <property type="entry name" value="RelE/ParE_toxin_dom_sf"/>
</dbReference>
<protein>
    <submittedName>
        <fullName evidence="2">Unannotated protein</fullName>
    </submittedName>
</protein>
<gene>
    <name evidence="2" type="ORF">UFOPK3495_01785</name>
</gene>
<dbReference type="EMBL" id="CAFBMC010000167">
    <property type="protein sequence ID" value="CAB4914342.1"/>
    <property type="molecule type" value="Genomic_DNA"/>
</dbReference>